<feature type="region of interest" description="Disordered" evidence="1">
    <location>
        <begin position="257"/>
        <end position="276"/>
    </location>
</feature>
<dbReference type="EMBL" id="KI286264">
    <property type="protein sequence ID" value="ESA11202.1"/>
    <property type="molecule type" value="Genomic_DNA"/>
</dbReference>
<protein>
    <submittedName>
        <fullName evidence="2">Uncharacterized protein</fullName>
    </submittedName>
</protein>
<dbReference type="HOGENOM" id="CLU_1008818_0_0_1"/>
<feature type="compositionally biased region" description="Basic and acidic residues" evidence="1">
    <location>
        <begin position="257"/>
        <end position="266"/>
    </location>
</feature>
<gene>
    <name evidence="2" type="ORF">GLOINDRAFT_96953</name>
</gene>
<evidence type="ECO:0000256" key="1">
    <source>
        <dbReference type="SAM" id="MobiDB-lite"/>
    </source>
</evidence>
<name>U9TUW1_RHIID</name>
<evidence type="ECO:0000313" key="2">
    <source>
        <dbReference type="EMBL" id="ESA11202.1"/>
    </source>
</evidence>
<sequence>MVCGSIAYEHYEKDTIRLGKIMFCYEGGCGRRSTQIRNMLMRLKKGNGSEGKKNELSRSLCRTKLTSSRHHVRDIFLYDIPKRWTEIQVDKKISDKTEKFIRWYDGKLMIKERSYRDRWQMWKDVSEVDMKKIVENESKYLKALTAAYPKISSKVIKVRPCSWKILTYYKLQQDLENTLTSATTKREIGEVTKERNGKVRGRNEKKPFSNDNKGIYRLVRLNRTMSKIGTDGLLEKKDKMRQEIIHPSVEPEEVEKIINDVRDDQKSSSPGPLLIN</sequence>
<organism evidence="2">
    <name type="scientific">Rhizophagus irregularis (strain DAOM 181602 / DAOM 197198 / MUCL 43194)</name>
    <name type="common">Arbuscular mycorrhizal fungus</name>
    <name type="synonym">Glomus intraradices</name>
    <dbReference type="NCBI Taxonomy" id="747089"/>
    <lineage>
        <taxon>Eukaryota</taxon>
        <taxon>Fungi</taxon>
        <taxon>Fungi incertae sedis</taxon>
        <taxon>Mucoromycota</taxon>
        <taxon>Glomeromycotina</taxon>
        <taxon>Glomeromycetes</taxon>
        <taxon>Glomerales</taxon>
        <taxon>Glomeraceae</taxon>
        <taxon>Rhizophagus</taxon>
    </lineage>
</organism>
<dbReference type="VEuPathDB" id="FungiDB:RhiirFUN_024480"/>
<accession>U9TUW1</accession>
<reference evidence="2" key="1">
    <citation type="submission" date="2013-07" db="EMBL/GenBank/DDBJ databases">
        <title>The genome of an arbuscular mycorrhizal fungus provides insights into the evolution of the oldest plant symbiosis.</title>
        <authorList>
            <consortium name="DOE Joint Genome Institute"/>
            <person name="Tisserant E."/>
            <person name="Malbreil M."/>
            <person name="Kuo A."/>
            <person name="Kohler A."/>
            <person name="Symeonidi A."/>
            <person name="Balestrini R."/>
            <person name="Charron P."/>
            <person name="Duensing N."/>
            <person name="Frei-dit-Frey N."/>
            <person name="Gianinazzi-Pearson V."/>
            <person name="Gilbert B."/>
            <person name="Handa Y."/>
            <person name="Hijri M."/>
            <person name="Kaul R."/>
            <person name="Kawaguchi M."/>
            <person name="Krajinski F."/>
            <person name="Lammers P."/>
            <person name="Lapierre D."/>
            <person name="Masclaux F.G."/>
            <person name="Murat C."/>
            <person name="Morin E."/>
            <person name="Ndikumana S."/>
            <person name="Pagni M."/>
            <person name="Petitpierre D."/>
            <person name="Requena N."/>
            <person name="Rosikiewicz P."/>
            <person name="Riley R."/>
            <person name="Saito K."/>
            <person name="San Clemente H."/>
            <person name="Shapiro H."/>
            <person name="van Tuinen D."/>
            <person name="Becard G."/>
            <person name="Bonfante P."/>
            <person name="Paszkowski U."/>
            <person name="Shachar-Hill Y."/>
            <person name="Young J.P."/>
            <person name="Sanders I.R."/>
            <person name="Henrissat B."/>
            <person name="Rensing S.A."/>
            <person name="Grigoriev I.V."/>
            <person name="Corradi N."/>
            <person name="Roux C."/>
            <person name="Martin F."/>
        </authorList>
    </citation>
    <scope>NUCLEOTIDE SEQUENCE</scope>
    <source>
        <strain evidence="2">DAOM 197198</strain>
    </source>
</reference>
<proteinExistence type="predicted"/>
<dbReference type="AlphaFoldDB" id="U9TUW1"/>